<dbReference type="SUPFAM" id="SSF118196">
    <property type="entry name" value="YaeB-like"/>
    <property type="match status" value="1"/>
</dbReference>
<dbReference type="GO" id="GO:0032259">
    <property type="term" value="P:methylation"/>
    <property type="evidence" value="ECO:0007669"/>
    <property type="project" value="UniProtKB-KW"/>
</dbReference>
<evidence type="ECO:0000313" key="5">
    <source>
        <dbReference type="Proteomes" id="UP000227088"/>
    </source>
</evidence>
<dbReference type="GO" id="GO:0089715">
    <property type="term" value="F:tRNA (L-threonylcarbamoyladenosine(37)-C2) methyltransferase activity"/>
    <property type="evidence" value="ECO:0007669"/>
    <property type="project" value="TreeGrafter"/>
</dbReference>
<keyword evidence="4" id="KW-0489">Methyltransferase</keyword>
<proteinExistence type="inferred from homology"/>
<organism evidence="4 5">
    <name type="scientific">Oleispira antarctica</name>
    <dbReference type="NCBI Taxonomy" id="188908"/>
    <lineage>
        <taxon>Bacteria</taxon>
        <taxon>Pseudomonadati</taxon>
        <taxon>Pseudomonadota</taxon>
        <taxon>Gammaproteobacteria</taxon>
        <taxon>Oceanospirillales</taxon>
        <taxon>Oceanospirillaceae</taxon>
        <taxon>Oleispira</taxon>
    </lineage>
</organism>
<dbReference type="Pfam" id="PF18389">
    <property type="entry name" value="TrmO_C"/>
    <property type="match status" value="1"/>
</dbReference>
<dbReference type="PROSITE" id="PS01318">
    <property type="entry name" value="TSAA_1"/>
    <property type="match status" value="1"/>
</dbReference>
<dbReference type="NCBIfam" id="TIGR00104">
    <property type="entry name" value="tRNA_TsaA"/>
    <property type="match status" value="1"/>
</dbReference>
<dbReference type="InterPro" id="IPR023370">
    <property type="entry name" value="TrmO-like_N"/>
</dbReference>
<keyword evidence="1" id="KW-0949">S-adenosyl-L-methionine</keyword>
<feature type="domain" description="TsaA-like" evidence="3">
    <location>
        <begin position="12"/>
        <end position="151"/>
    </location>
</feature>
<dbReference type="Gene3D" id="2.40.30.70">
    <property type="entry name" value="YaeB-like"/>
    <property type="match status" value="1"/>
</dbReference>
<evidence type="ECO:0000259" key="3">
    <source>
        <dbReference type="PROSITE" id="PS51668"/>
    </source>
</evidence>
<reference evidence="5" key="1">
    <citation type="journal article" date="2017" name="Proc. Natl. Acad. Sci. U.S.A.">
        <title>Simulation of Deepwater Horizon oil plume reveals substrate specialization within a complex community of hydrocarbon degraders.</title>
        <authorList>
            <person name="Hu P."/>
            <person name="Dubinsky E.A."/>
            <person name="Probst A.J."/>
            <person name="Wang J."/>
            <person name="Sieber C.M.K."/>
            <person name="Tom L.M."/>
            <person name="Gardinali P."/>
            <person name="Banfield J.F."/>
            <person name="Atlas R.M."/>
            <person name="Andersen G.L."/>
        </authorList>
    </citation>
    <scope>NUCLEOTIDE SEQUENCE [LARGE SCALE GENOMIC DNA]</scope>
</reference>
<dbReference type="PANTHER" id="PTHR12818">
    <property type="entry name" value="TRNA (ADENINE(37)-N6)-METHYLTRANSFERASE"/>
    <property type="match status" value="1"/>
</dbReference>
<dbReference type="Proteomes" id="UP000227088">
    <property type="component" value="Unassembled WGS sequence"/>
</dbReference>
<keyword evidence="4" id="KW-0808">Transferase</keyword>
<evidence type="ECO:0000256" key="1">
    <source>
        <dbReference type="ARBA" id="ARBA00022691"/>
    </source>
</evidence>
<dbReference type="Gene3D" id="3.30.2310.10">
    <property type="entry name" value="YaeB-like"/>
    <property type="match status" value="1"/>
</dbReference>
<dbReference type="InterPro" id="IPR023368">
    <property type="entry name" value="UPF0066_cons_site"/>
</dbReference>
<dbReference type="CDD" id="cd09281">
    <property type="entry name" value="UPF0066"/>
    <property type="match status" value="1"/>
</dbReference>
<dbReference type="AlphaFoldDB" id="A0A1Y5HSR9"/>
<dbReference type="InterPro" id="IPR036413">
    <property type="entry name" value="YaeB-like_sf"/>
</dbReference>
<evidence type="ECO:0000256" key="2">
    <source>
        <dbReference type="ARBA" id="ARBA00033753"/>
    </source>
</evidence>
<dbReference type="PANTHER" id="PTHR12818:SF0">
    <property type="entry name" value="TRNA (ADENINE(37)-N6)-METHYLTRANSFERASE"/>
    <property type="match status" value="1"/>
</dbReference>
<dbReference type="InterPro" id="IPR040372">
    <property type="entry name" value="YaeB-like"/>
</dbReference>
<protein>
    <submittedName>
        <fullName evidence="4">tRNA (N6-threonylcarbamoyladenosine(37)-N6)-methyltransferase TrmO</fullName>
    </submittedName>
</protein>
<comment type="similarity">
    <text evidence="2">Belongs to the tRNA methyltransferase O family.</text>
</comment>
<sequence length="248" mass="27444">MANDSHIPDFSIKPIGIVHSCFKEKFAIPRQPALAPAAKGEIELLAPYNDPVALEGLEEVSHLWLSFIFHQALPKEGEVRLRVRPPRLGGNKKIGVFATRATHRPNPLGLSVVKLDGIKNGRLQISGIDLLDGTPIVDIKPYVPYADIVPAAFNHIANTSPELSSVEFNSEAFISVQNHSTRLEQPVKELIEQMLAQDPKPAYQKPDPERVYGVKIWDLEVKWCYPLSTEIESTEATILVTSVTQASI</sequence>
<dbReference type="EMBL" id="MABE01000359">
    <property type="protein sequence ID" value="OUS40366.1"/>
    <property type="molecule type" value="Genomic_DNA"/>
</dbReference>
<dbReference type="InterPro" id="IPR036414">
    <property type="entry name" value="YaeB_N_sf"/>
</dbReference>
<comment type="caution">
    <text evidence="4">The sequence shown here is derived from an EMBL/GenBank/DDBJ whole genome shotgun (WGS) entry which is preliminary data.</text>
</comment>
<dbReference type="InterPro" id="IPR041369">
    <property type="entry name" value="TrmO_C"/>
</dbReference>
<evidence type="ECO:0000313" key="4">
    <source>
        <dbReference type="EMBL" id="OUS40366.1"/>
    </source>
</evidence>
<dbReference type="PROSITE" id="PS51668">
    <property type="entry name" value="TSAA_2"/>
    <property type="match status" value="1"/>
</dbReference>
<dbReference type="Pfam" id="PF01980">
    <property type="entry name" value="TrmO_N"/>
    <property type="match status" value="1"/>
</dbReference>
<name>A0A1Y5HSR9_OLEAN</name>
<gene>
    <name evidence="4" type="ORF">A9R00_06400</name>
</gene>
<accession>A0A1Y5HSR9</accession>